<organism evidence="1 2">
    <name type="scientific">Alkalitalea saponilacus</name>
    <dbReference type="NCBI Taxonomy" id="889453"/>
    <lineage>
        <taxon>Bacteria</taxon>
        <taxon>Pseudomonadati</taxon>
        <taxon>Bacteroidota</taxon>
        <taxon>Bacteroidia</taxon>
        <taxon>Marinilabiliales</taxon>
        <taxon>Marinilabiliaceae</taxon>
        <taxon>Alkalitalea</taxon>
    </lineage>
</organism>
<reference evidence="1 2" key="1">
    <citation type="submission" date="2017-02" db="EMBL/GenBank/DDBJ databases">
        <authorList>
            <person name="Peterson S.W."/>
        </authorList>
    </citation>
    <scope>NUCLEOTIDE SEQUENCE [LARGE SCALE GENOMIC DNA]</scope>
    <source>
        <strain evidence="1 2">DSM 24412</strain>
    </source>
</reference>
<protein>
    <submittedName>
        <fullName evidence="1">Putative zinc-or iron-chelating domain-containing protein</fullName>
    </submittedName>
</protein>
<proteinExistence type="predicted"/>
<dbReference type="STRING" id="889453.SAMN03080601_03552"/>
<name>A0A1T5HUA7_9BACT</name>
<dbReference type="Pfam" id="PF03692">
    <property type="entry name" value="CxxCxxCC"/>
    <property type="match status" value="1"/>
</dbReference>
<dbReference type="AlphaFoldDB" id="A0A1T5HUA7"/>
<dbReference type="InterPro" id="IPR005358">
    <property type="entry name" value="Puta_zinc/iron-chelating_dom"/>
</dbReference>
<evidence type="ECO:0000313" key="2">
    <source>
        <dbReference type="Proteomes" id="UP000191055"/>
    </source>
</evidence>
<dbReference type="EMBL" id="FUYV01000055">
    <property type="protein sequence ID" value="SKC24255.1"/>
    <property type="molecule type" value="Genomic_DNA"/>
</dbReference>
<sequence>MKEHIKKVTKHVLDNQSAIDSALKMFPSCCKIGCAYCCIQPIEIVNIEELLISEFIRSKMSKENYAKVRLNIANWAEYFNDNYDDTGLMEVVNREFRELIDKDRIACPFLIENKCSIYPVRPLACRAHIMFDSPDLCRMDGLREAPPEVKNLRNFVFTNLTSIRDTTLRYLPVELELPRIFKPHRIRKLS</sequence>
<dbReference type="Proteomes" id="UP000191055">
    <property type="component" value="Unassembled WGS sequence"/>
</dbReference>
<evidence type="ECO:0000313" key="1">
    <source>
        <dbReference type="EMBL" id="SKC24255.1"/>
    </source>
</evidence>
<dbReference type="OrthoDB" id="9810361at2"/>
<accession>A0A1T5HUA7</accession>
<dbReference type="KEGG" id="asx:CDL62_15055"/>
<keyword evidence="2" id="KW-1185">Reference proteome</keyword>
<dbReference type="RefSeq" id="WP_079559188.1">
    <property type="nucleotide sequence ID" value="NZ_CP021904.1"/>
</dbReference>
<gene>
    <name evidence="1" type="ORF">SAMN03080601_03552</name>
</gene>